<feature type="domain" description="Phospholipase/carboxylesterase/thioesterase" evidence="10">
    <location>
        <begin position="5"/>
        <end position="172"/>
    </location>
</feature>
<comment type="similarity">
    <text evidence="1">Belongs to the AB hydrolase superfamily. AB hydrolase 2 family.</text>
</comment>
<dbReference type="GO" id="GO:0006631">
    <property type="term" value="P:fatty acid metabolic process"/>
    <property type="evidence" value="ECO:0007669"/>
    <property type="project" value="UniProtKB-KW"/>
</dbReference>
<dbReference type="GO" id="GO:0008474">
    <property type="term" value="F:palmitoyl-(protein) hydrolase activity"/>
    <property type="evidence" value="ECO:0007669"/>
    <property type="project" value="UniProtKB-EC"/>
</dbReference>
<evidence type="ECO:0000256" key="7">
    <source>
        <dbReference type="ARBA" id="ARBA00029392"/>
    </source>
</evidence>
<comment type="function">
    <text evidence="7">Hydrolyzes fatty acids from S-acylated cysteine residues in proteins with a strong preference for palmitoylated G-alpha proteins over other acyl substrates. Mediates the deacylation of G-alpha proteins such as GPA1 in vivo, but has weak or no activity toward palmitoylated Ras proteins. Has weak lysophospholipase activity in vitro; however such activity may not exist in vivo.</text>
</comment>
<dbReference type="PANTHER" id="PTHR10655:SF17">
    <property type="entry name" value="LYSOPHOSPHOLIPASE-LIKE PROTEIN 1"/>
    <property type="match status" value="1"/>
</dbReference>
<evidence type="ECO:0000259" key="10">
    <source>
        <dbReference type="Pfam" id="PF02230"/>
    </source>
</evidence>
<dbReference type="Gene3D" id="3.40.50.1820">
    <property type="entry name" value="alpha/beta hydrolase"/>
    <property type="match status" value="1"/>
</dbReference>
<dbReference type="EMBL" id="JAWWNJ010000011">
    <property type="protein sequence ID" value="KAK7044792.1"/>
    <property type="molecule type" value="Genomic_DNA"/>
</dbReference>
<name>A0AAW0D0G7_9AGAR</name>
<evidence type="ECO:0000313" key="12">
    <source>
        <dbReference type="Proteomes" id="UP001362999"/>
    </source>
</evidence>
<evidence type="ECO:0000256" key="3">
    <source>
        <dbReference type="ARBA" id="ARBA00014923"/>
    </source>
</evidence>
<dbReference type="Pfam" id="PF02230">
    <property type="entry name" value="Abhydrolase_2"/>
    <property type="match status" value="1"/>
</dbReference>
<proteinExistence type="inferred from homology"/>
<sequence length="177" mass="19032">MIRPTITVTGNMGRRMPAWFNIRIFDFPLTIPPPPGEEDEATILPSIASIEALLTNIVDSGVDPSRIVFGGFSQGAAMTLLTGLTTSHKLAGLFKSMASSHASAVPIFWGHGTVDPLVPYKLGRVCADYSMIELGIPPAQPGSSSGLDFHTYEGLAHYIGDDELTDLASWLRNIFSL</sequence>
<keyword evidence="6" id="KW-0443">Lipid metabolism</keyword>
<dbReference type="PANTHER" id="PTHR10655">
    <property type="entry name" value="LYSOPHOSPHOLIPASE-RELATED"/>
    <property type="match status" value="1"/>
</dbReference>
<comment type="caution">
    <text evidence="11">The sequence shown here is derived from an EMBL/GenBank/DDBJ whole genome shotgun (WGS) entry which is preliminary data.</text>
</comment>
<dbReference type="SUPFAM" id="SSF53474">
    <property type="entry name" value="alpha/beta-Hydrolases"/>
    <property type="match status" value="1"/>
</dbReference>
<dbReference type="EC" id="3.1.2.22" evidence="2"/>
<dbReference type="Proteomes" id="UP001362999">
    <property type="component" value="Unassembled WGS sequence"/>
</dbReference>
<evidence type="ECO:0000313" key="11">
    <source>
        <dbReference type="EMBL" id="KAK7044792.1"/>
    </source>
</evidence>
<evidence type="ECO:0000256" key="2">
    <source>
        <dbReference type="ARBA" id="ARBA00012423"/>
    </source>
</evidence>
<protein>
    <recommendedName>
        <fullName evidence="3">Acyl-protein thioesterase 1</fullName>
        <ecNumber evidence="2">3.1.2.22</ecNumber>
    </recommendedName>
    <alternativeName>
        <fullName evidence="8">Palmitoyl-protein hydrolase</fullName>
    </alternativeName>
</protein>
<dbReference type="InterPro" id="IPR029058">
    <property type="entry name" value="AB_hydrolase_fold"/>
</dbReference>
<organism evidence="11 12">
    <name type="scientific">Favolaschia claudopus</name>
    <dbReference type="NCBI Taxonomy" id="2862362"/>
    <lineage>
        <taxon>Eukaryota</taxon>
        <taxon>Fungi</taxon>
        <taxon>Dikarya</taxon>
        <taxon>Basidiomycota</taxon>
        <taxon>Agaricomycotina</taxon>
        <taxon>Agaricomycetes</taxon>
        <taxon>Agaricomycetidae</taxon>
        <taxon>Agaricales</taxon>
        <taxon>Marasmiineae</taxon>
        <taxon>Mycenaceae</taxon>
        <taxon>Favolaschia</taxon>
    </lineage>
</organism>
<evidence type="ECO:0000256" key="1">
    <source>
        <dbReference type="ARBA" id="ARBA00006499"/>
    </source>
</evidence>
<keyword evidence="4" id="KW-0719">Serine esterase</keyword>
<accession>A0AAW0D0G7</accession>
<evidence type="ECO:0000256" key="6">
    <source>
        <dbReference type="ARBA" id="ARBA00022832"/>
    </source>
</evidence>
<dbReference type="GO" id="GO:0005737">
    <property type="term" value="C:cytoplasm"/>
    <property type="evidence" value="ECO:0007669"/>
    <property type="project" value="TreeGrafter"/>
</dbReference>
<dbReference type="AlphaFoldDB" id="A0AAW0D0G7"/>
<comment type="catalytic activity">
    <reaction evidence="9">
        <text>S-hexadecanoyl-L-cysteinyl-[protein] + H2O = L-cysteinyl-[protein] + hexadecanoate + H(+)</text>
        <dbReference type="Rhea" id="RHEA:19233"/>
        <dbReference type="Rhea" id="RHEA-COMP:10131"/>
        <dbReference type="Rhea" id="RHEA-COMP:11032"/>
        <dbReference type="ChEBI" id="CHEBI:7896"/>
        <dbReference type="ChEBI" id="CHEBI:15377"/>
        <dbReference type="ChEBI" id="CHEBI:15378"/>
        <dbReference type="ChEBI" id="CHEBI:29950"/>
        <dbReference type="ChEBI" id="CHEBI:74151"/>
        <dbReference type="EC" id="3.1.2.22"/>
    </reaction>
</comment>
<evidence type="ECO:0000256" key="4">
    <source>
        <dbReference type="ARBA" id="ARBA00022487"/>
    </source>
</evidence>
<dbReference type="InterPro" id="IPR003140">
    <property type="entry name" value="PLipase/COase/thioEstase"/>
</dbReference>
<keyword evidence="12" id="KW-1185">Reference proteome</keyword>
<dbReference type="InterPro" id="IPR050565">
    <property type="entry name" value="LYPA1-2/EST-like"/>
</dbReference>
<reference evidence="11 12" key="1">
    <citation type="journal article" date="2024" name="J Genomics">
        <title>Draft genome sequencing and assembly of Favolaschia claudopus CIRM-BRFM 2984 isolated from oak limbs.</title>
        <authorList>
            <person name="Navarro D."/>
            <person name="Drula E."/>
            <person name="Chaduli D."/>
            <person name="Cazenave R."/>
            <person name="Ahrendt S."/>
            <person name="Wang J."/>
            <person name="Lipzen A."/>
            <person name="Daum C."/>
            <person name="Barry K."/>
            <person name="Grigoriev I.V."/>
            <person name="Favel A."/>
            <person name="Rosso M.N."/>
            <person name="Martin F."/>
        </authorList>
    </citation>
    <scope>NUCLEOTIDE SEQUENCE [LARGE SCALE GENOMIC DNA]</scope>
    <source>
        <strain evidence="11 12">CIRM-BRFM 2984</strain>
    </source>
</reference>
<keyword evidence="5" id="KW-0378">Hydrolase</keyword>
<evidence type="ECO:0000256" key="5">
    <source>
        <dbReference type="ARBA" id="ARBA00022801"/>
    </source>
</evidence>
<evidence type="ECO:0000256" key="8">
    <source>
        <dbReference type="ARBA" id="ARBA00031195"/>
    </source>
</evidence>
<evidence type="ECO:0000256" key="9">
    <source>
        <dbReference type="ARBA" id="ARBA00047337"/>
    </source>
</evidence>
<gene>
    <name evidence="11" type="ORF">R3P38DRAFT_3177028</name>
</gene>
<dbReference type="GO" id="GO:0052689">
    <property type="term" value="F:carboxylic ester hydrolase activity"/>
    <property type="evidence" value="ECO:0007669"/>
    <property type="project" value="UniProtKB-KW"/>
</dbReference>
<keyword evidence="6" id="KW-0276">Fatty acid metabolism</keyword>